<name>A0A0F9QFH9_9ZZZZ</name>
<protein>
    <recommendedName>
        <fullName evidence="1">SHSP domain-containing protein</fullName>
    </recommendedName>
</protein>
<dbReference type="Pfam" id="PF00011">
    <property type="entry name" value="HSP20"/>
    <property type="match status" value="1"/>
</dbReference>
<reference evidence="2" key="1">
    <citation type="journal article" date="2015" name="Nature">
        <title>Complex archaea that bridge the gap between prokaryotes and eukaryotes.</title>
        <authorList>
            <person name="Spang A."/>
            <person name="Saw J.H."/>
            <person name="Jorgensen S.L."/>
            <person name="Zaremba-Niedzwiedzka K."/>
            <person name="Martijn J."/>
            <person name="Lind A.E."/>
            <person name="van Eijk R."/>
            <person name="Schleper C."/>
            <person name="Guy L."/>
            <person name="Ettema T.J."/>
        </authorList>
    </citation>
    <scope>NUCLEOTIDE SEQUENCE</scope>
</reference>
<dbReference type="PANTHER" id="PTHR11527">
    <property type="entry name" value="HEAT-SHOCK PROTEIN 20 FAMILY MEMBER"/>
    <property type="match status" value="1"/>
</dbReference>
<organism evidence="2">
    <name type="scientific">marine sediment metagenome</name>
    <dbReference type="NCBI Taxonomy" id="412755"/>
    <lineage>
        <taxon>unclassified sequences</taxon>
        <taxon>metagenomes</taxon>
        <taxon>ecological metagenomes</taxon>
    </lineage>
</organism>
<comment type="caution">
    <text evidence="2">The sequence shown here is derived from an EMBL/GenBank/DDBJ whole genome shotgun (WGS) entry which is preliminary data.</text>
</comment>
<dbReference type="SUPFAM" id="SSF49764">
    <property type="entry name" value="HSP20-like chaperones"/>
    <property type="match status" value="1"/>
</dbReference>
<sequence>MFSSLFDLFPNLDAPLFRHRPIEFHRQYRWPVEPESPQADIQTTETAVLVRLDLPGMRRDDVKIETEDRQLIIRGTRKPPDDQLDVQERWSGDFERRFTLAEYLDQDNITAKLQDGVLTVTVPRQPEAKPRQIKIETE</sequence>
<accession>A0A0F9QFH9</accession>
<evidence type="ECO:0000313" key="2">
    <source>
        <dbReference type="EMBL" id="KKN42800.1"/>
    </source>
</evidence>
<dbReference type="CDD" id="cd06464">
    <property type="entry name" value="ACD_sHsps-like"/>
    <property type="match status" value="1"/>
</dbReference>
<dbReference type="PROSITE" id="PS01031">
    <property type="entry name" value="SHSP"/>
    <property type="match status" value="1"/>
</dbReference>
<proteinExistence type="predicted"/>
<dbReference type="Gene3D" id="2.60.40.790">
    <property type="match status" value="1"/>
</dbReference>
<gene>
    <name evidence="2" type="ORF">LCGC14_0709320</name>
</gene>
<dbReference type="InterPro" id="IPR008978">
    <property type="entry name" value="HSP20-like_chaperone"/>
</dbReference>
<dbReference type="EMBL" id="LAZR01001555">
    <property type="protein sequence ID" value="KKN42800.1"/>
    <property type="molecule type" value="Genomic_DNA"/>
</dbReference>
<dbReference type="AlphaFoldDB" id="A0A0F9QFH9"/>
<dbReference type="InterPro" id="IPR002068">
    <property type="entry name" value="A-crystallin/Hsp20_dom"/>
</dbReference>
<feature type="domain" description="SHSP" evidence="1">
    <location>
        <begin position="30"/>
        <end position="138"/>
    </location>
</feature>
<dbReference type="InterPro" id="IPR031107">
    <property type="entry name" value="Small_HSP"/>
</dbReference>
<evidence type="ECO:0000259" key="1">
    <source>
        <dbReference type="PROSITE" id="PS01031"/>
    </source>
</evidence>